<keyword evidence="3" id="KW-1185">Reference proteome</keyword>
<dbReference type="EMBL" id="AFOC01000055">
    <property type="protein sequence ID" value="EGV50955.1"/>
    <property type="molecule type" value="Genomic_DNA"/>
</dbReference>
<comment type="caution">
    <text evidence="2">The sequence shown here is derived from an EMBL/GenBank/DDBJ whole genome shotgun (WGS) entry which is preliminary data.</text>
</comment>
<organism evidence="2 3">
    <name type="scientific">endosymbiont of Riftia pachyptila</name>
    <name type="common">vent Ph05</name>
    <dbReference type="NCBI Taxonomy" id="1048808"/>
    <lineage>
        <taxon>Bacteria</taxon>
        <taxon>Pseudomonadati</taxon>
        <taxon>Pseudomonadota</taxon>
        <taxon>Gammaproteobacteria</taxon>
        <taxon>sulfur-oxidizing symbionts</taxon>
    </lineage>
</organism>
<evidence type="ECO:0000259" key="1">
    <source>
        <dbReference type="PROSITE" id="PS50206"/>
    </source>
</evidence>
<dbReference type="Gene3D" id="3.40.250.10">
    <property type="entry name" value="Rhodanese-like domain"/>
    <property type="match status" value="1"/>
</dbReference>
<name>G2DEI2_9GAMM</name>
<evidence type="ECO:0000313" key="2">
    <source>
        <dbReference type="EMBL" id="EGV50955.1"/>
    </source>
</evidence>
<protein>
    <recommendedName>
        <fullName evidence="1">Rhodanese domain-containing protein</fullName>
    </recommendedName>
</protein>
<feature type="domain" description="Rhodanese" evidence="1">
    <location>
        <begin position="102"/>
        <end position="235"/>
    </location>
</feature>
<dbReference type="AlphaFoldDB" id="G2DEI2"/>
<reference evidence="2" key="1">
    <citation type="journal article" date="2011" name="ISME J.">
        <title>The endosymbionts of the deep-sea tubeworms Riftia pachyptila and Tevnia jerichonana share an identical physiology as revealed by proteogenomic analyses.</title>
        <authorList>
            <person name="Gardebrecht A."/>
            <person name="Markert S."/>
            <person name="Felbeck H."/>
            <person name="Thuermer A."/>
            <person name="Albrecht D."/>
            <person name="Wollherr A."/>
            <person name="Kabisch J."/>
            <person name="Lehmann R."/>
            <person name="Daniel R."/>
            <person name="Liesegang H."/>
            <person name="Hecker M."/>
            <person name="Sievert S.M."/>
            <person name="Schweder T."/>
        </authorList>
    </citation>
    <scope>NUCLEOTIDE SEQUENCE [LARGE SCALE GENOMIC DNA]</scope>
</reference>
<accession>G2DEI2</accession>
<dbReference type="SUPFAM" id="SSF52821">
    <property type="entry name" value="Rhodanese/Cell cycle control phosphatase"/>
    <property type="match status" value="1"/>
</dbReference>
<proteinExistence type="predicted"/>
<dbReference type="RefSeq" id="WP_005963196.1">
    <property type="nucleotide sequence ID" value="NZ_AFOC01000055.1"/>
</dbReference>
<gene>
    <name evidence="2" type="ORF">Rifp1Sym_cb00060</name>
</gene>
<dbReference type="SMART" id="SM00450">
    <property type="entry name" value="RHOD"/>
    <property type="match status" value="1"/>
</dbReference>
<sequence length="238" mass="26768">MSEHFFLALSICLLGPVSAAELEVGKGGKISLTADKLYLHVMHDGRSIKVQRVQDPDYVLKGYFAKTARKCPPFCIHPIEVDPRVKTVGEVEVFEFMENELRDGKGLLIDARTSQWFRRGTIPGSINIPFTVLSGDAENQEMIEALQRFGVKRRGNVGFFTQKMEKVGFFDGKLKTEKWDFSNAKDLIVWCNGPACGQSPRAIKGLLGVGYPADKIYYYRGGMQMWQLWGLTVVVPQK</sequence>
<dbReference type="CDD" id="cd00158">
    <property type="entry name" value="RHOD"/>
    <property type="match status" value="1"/>
</dbReference>
<dbReference type="Pfam" id="PF00581">
    <property type="entry name" value="Rhodanese"/>
    <property type="match status" value="1"/>
</dbReference>
<dbReference type="PATRIC" id="fig|1048808.3.peg.2024"/>
<dbReference type="Proteomes" id="UP000004491">
    <property type="component" value="Unassembled WGS sequence"/>
</dbReference>
<dbReference type="InterPro" id="IPR036873">
    <property type="entry name" value="Rhodanese-like_dom_sf"/>
</dbReference>
<evidence type="ECO:0000313" key="3">
    <source>
        <dbReference type="Proteomes" id="UP000004491"/>
    </source>
</evidence>
<dbReference type="InterPro" id="IPR001763">
    <property type="entry name" value="Rhodanese-like_dom"/>
</dbReference>
<dbReference type="PROSITE" id="PS50206">
    <property type="entry name" value="RHODANESE_3"/>
    <property type="match status" value="1"/>
</dbReference>